<reference evidence="2 3" key="1">
    <citation type="journal article" date="2015" name="Nature">
        <title>rRNA introns, odd ribosomes, and small enigmatic genomes across a large radiation of phyla.</title>
        <authorList>
            <person name="Brown C.T."/>
            <person name="Hug L.A."/>
            <person name="Thomas B.C."/>
            <person name="Sharon I."/>
            <person name="Castelle C.J."/>
            <person name="Singh A."/>
            <person name="Wilkins M.J."/>
            <person name="Williams K.H."/>
            <person name="Banfield J.F."/>
        </authorList>
    </citation>
    <scope>NUCLEOTIDE SEQUENCE [LARGE SCALE GENOMIC DNA]</scope>
</reference>
<gene>
    <name evidence="2" type="ORF">US31_C0006G0045</name>
</gene>
<proteinExistence type="predicted"/>
<organism evidence="2 3">
    <name type="scientific">Berkelbacteria bacterium GW2011_GWA1_36_9</name>
    <dbReference type="NCBI Taxonomy" id="1618331"/>
    <lineage>
        <taxon>Bacteria</taxon>
        <taxon>Candidatus Berkelbacteria</taxon>
    </lineage>
</organism>
<dbReference type="AlphaFoldDB" id="A0A0G0I214"/>
<name>A0A0G0I214_9BACT</name>
<keyword evidence="1" id="KW-1133">Transmembrane helix</keyword>
<feature type="transmembrane region" description="Helical" evidence="1">
    <location>
        <begin position="233"/>
        <end position="251"/>
    </location>
</feature>
<comment type="caution">
    <text evidence="2">The sequence shown here is derived from an EMBL/GenBank/DDBJ whole genome shotgun (WGS) entry which is preliminary data.</text>
</comment>
<evidence type="ECO:0008006" key="4">
    <source>
        <dbReference type="Google" id="ProtNLM"/>
    </source>
</evidence>
<keyword evidence="1" id="KW-0472">Membrane</keyword>
<sequence>MKYWVYFRTSFQNTLAYKADFIIFIIANMVFFFISFALWKNIYSASGATVINTYSLTQTITYYFVTSFIFRLDPTFSMYLNETIWNGNFTNDLIKPWNAVLVDIIYTLNELFLEIILYLPFCFFIFLVASQYISIASLANLIYFLVTVGLGIFLAISFYDIIHALCFYFGDQNANISLVSYIVAFLAGGVFPLAFLPEKLKNIFELLPFRFLFDVPANIYLGKLTTAEIFSAWGQMIFWITLFFTIFYFVYKTGIKKYTGTGR</sequence>
<feature type="transmembrane region" description="Helical" evidence="1">
    <location>
        <begin position="21"/>
        <end position="39"/>
    </location>
</feature>
<feature type="transmembrane region" description="Helical" evidence="1">
    <location>
        <begin position="111"/>
        <end position="129"/>
    </location>
</feature>
<evidence type="ECO:0000256" key="1">
    <source>
        <dbReference type="SAM" id="Phobius"/>
    </source>
</evidence>
<dbReference type="PANTHER" id="PTHR36832:SF1">
    <property type="entry name" value="SLR1174 PROTEIN"/>
    <property type="match status" value="1"/>
</dbReference>
<keyword evidence="1" id="KW-0812">Transmembrane</keyword>
<evidence type="ECO:0000313" key="2">
    <source>
        <dbReference type="EMBL" id="KKQ18314.1"/>
    </source>
</evidence>
<dbReference type="PANTHER" id="PTHR36832">
    <property type="entry name" value="SLR1174 PROTEIN-RELATED"/>
    <property type="match status" value="1"/>
</dbReference>
<dbReference type="InterPro" id="IPR010390">
    <property type="entry name" value="ABC-2_transporter-like"/>
</dbReference>
<dbReference type="Pfam" id="PF06182">
    <property type="entry name" value="ABC2_membrane_6"/>
    <property type="match status" value="1"/>
</dbReference>
<feature type="transmembrane region" description="Helical" evidence="1">
    <location>
        <begin position="176"/>
        <end position="196"/>
    </location>
</feature>
<protein>
    <recommendedName>
        <fullName evidence="4">ABC transporter permease</fullName>
    </recommendedName>
</protein>
<feature type="transmembrane region" description="Helical" evidence="1">
    <location>
        <begin position="141"/>
        <end position="170"/>
    </location>
</feature>
<accession>A0A0G0I214</accession>
<evidence type="ECO:0000313" key="3">
    <source>
        <dbReference type="Proteomes" id="UP000034508"/>
    </source>
</evidence>
<dbReference type="Proteomes" id="UP000034508">
    <property type="component" value="Unassembled WGS sequence"/>
</dbReference>
<dbReference type="EMBL" id="LBSM01000006">
    <property type="protein sequence ID" value="KKQ18314.1"/>
    <property type="molecule type" value="Genomic_DNA"/>
</dbReference>